<evidence type="ECO:0000256" key="2">
    <source>
        <dbReference type="SAM" id="Phobius"/>
    </source>
</evidence>
<feature type="transmembrane region" description="Helical" evidence="2">
    <location>
        <begin position="149"/>
        <end position="172"/>
    </location>
</feature>
<feature type="region of interest" description="Disordered" evidence="1">
    <location>
        <begin position="183"/>
        <end position="202"/>
    </location>
</feature>
<organism evidence="3">
    <name type="scientific">Desertifilum tharense IPPAS B-1220</name>
    <dbReference type="NCBI Taxonomy" id="1781255"/>
    <lineage>
        <taxon>Bacteria</taxon>
        <taxon>Bacillati</taxon>
        <taxon>Cyanobacteriota</taxon>
        <taxon>Cyanophyceae</taxon>
        <taxon>Desertifilales</taxon>
        <taxon>Desertifilaceae</taxon>
        <taxon>Desertifilum</taxon>
    </lineage>
</organism>
<dbReference type="AlphaFoldDB" id="A0A1E5QK87"/>
<dbReference type="EMBL" id="MJGC01000057">
    <property type="protein sequence ID" value="OEJ75001.1"/>
    <property type="molecule type" value="Genomic_DNA"/>
</dbReference>
<accession>A0A1E5QK87</accession>
<feature type="compositionally biased region" description="Polar residues" evidence="1">
    <location>
        <begin position="49"/>
        <end position="68"/>
    </location>
</feature>
<keyword evidence="2" id="KW-0472">Membrane</keyword>
<keyword evidence="2" id="KW-0812">Transmembrane</keyword>
<proteinExistence type="predicted"/>
<gene>
    <name evidence="3" type="ORF">BH720_11720</name>
</gene>
<protein>
    <submittedName>
        <fullName evidence="3">Uncharacterized protein</fullName>
    </submittedName>
</protein>
<dbReference type="STRING" id="1781255.BH720_11720"/>
<evidence type="ECO:0000256" key="1">
    <source>
        <dbReference type="SAM" id="MobiDB-lite"/>
    </source>
</evidence>
<dbReference type="RefSeq" id="WP_069967389.1">
    <property type="nucleotide sequence ID" value="NZ_CM124774.1"/>
</dbReference>
<evidence type="ECO:0000313" key="3">
    <source>
        <dbReference type="EMBL" id="OEJ75001.1"/>
    </source>
</evidence>
<reference evidence="3" key="1">
    <citation type="submission" date="2016-09" db="EMBL/GenBank/DDBJ databases">
        <title>Draft genome of thermotolerant cyanobacterium Desertifilum sp. strain IPPAS B-1220.</title>
        <authorList>
            <person name="Sinetova M.A."/>
            <person name="Bolakhan K."/>
            <person name="Zayadan B.K."/>
            <person name="Mironov K.S."/>
            <person name="Ustinova V."/>
            <person name="Kupriyanova E.V."/>
            <person name="Sidorov R.A."/>
            <person name="Skrypnik A.N."/>
            <person name="Gogoleva N.E."/>
            <person name="Gogolev Y.V."/>
            <person name="Los D.A."/>
        </authorList>
    </citation>
    <scope>NUCLEOTIDE SEQUENCE [LARGE SCALE GENOMIC DNA]</scope>
    <source>
        <strain evidence="3">IPPAS B-1220</strain>
    </source>
</reference>
<name>A0A1E5QK87_9CYAN</name>
<sequence>MFRLMMGSLFVGSLGVQALLGGGWLYRWQYLLSKRFEEEELLTPYETPQDSADVQPWQISEPGSNGAASTRPEEWEYKIVRANSDVFRDAEVFAQLCEEEAEAGWMLLEKLDDRRVRFKRPISARNGVKTDLFAIDPYRCHYGPTMTPLTWLGAIALIASMLLPAYLGYTLVSEFVMRMRQPSPQERPTLEPLVPNSGERSP</sequence>
<comment type="caution">
    <text evidence="3">The sequence shown here is derived from an EMBL/GenBank/DDBJ whole genome shotgun (WGS) entry which is preliminary data.</text>
</comment>
<feature type="region of interest" description="Disordered" evidence="1">
    <location>
        <begin position="47"/>
        <end position="71"/>
    </location>
</feature>
<keyword evidence="2" id="KW-1133">Transmembrane helix</keyword>